<dbReference type="GO" id="GO:0043709">
    <property type="term" value="P:cell adhesion involved in single-species biofilm formation"/>
    <property type="evidence" value="ECO:0007669"/>
    <property type="project" value="TreeGrafter"/>
</dbReference>
<dbReference type="GO" id="GO:0005886">
    <property type="term" value="C:plasma membrane"/>
    <property type="evidence" value="ECO:0007669"/>
    <property type="project" value="TreeGrafter"/>
</dbReference>
<dbReference type="OrthoDB" id="23692at2"/>
<dbReference type="PANTHER" id="PTHR45138:SF24">
    <property type="entry name" value="DIGUANYLATE CYCLASE DGCC-RELATED"/>
    <property type="match status" value="1"/>
</dbReference>
<organism evidence="4 5">
    <name type="scientific">Pseudofrankia inefficax (strain DSM 45817 / CECT 9037 / DDB 130130 / EuI1c)</name>
    <name type="common">Frankia inefficax</name>
    <dbReference type="NCBI Taxonomy" id="298654"/>
    <lineage>
        <taxon>Bacteria</taxon>
        <taxon>Bacillati</taxon>
        <taxon>Actinomycetota</taxon>
        <taxon>Actinomycetes</taxon>
        <taxon>Frankiales</taxon>
        <taxon>Frankiaceae</taxon>
        <taxon>Pseudofrankia</taxon>
    </lineage>
</organism>
<dbReference type="GO" id="GO:0052621">
    <property type="term" value="F:diguanylate cyclase activity"/>
    <property type="evidence" value="ECO:0007669"/>
    <property type="project" value="TreeGrafter"/>
</dbReference>
<dbReference type="RefSeq" id="WP_013421721.1">
    <property type="nucleotide sequence ID" value="NC_014666.1"/>
</dbReference>
<dbReference type="AlphaFoldDB" id="E3JB69"/>
<feature type="transmembrane region" description="Helical" evidence="2">
    <location>
        <begin position="80"/>
        <end position="102"/>
    </location>
</feature>
<keyword evidence="2" id="KW-1133">Transmembrane helix</keyword>
<dbReference type="InterPro" id="IPR050469">
    <property type="entry name" value="Diguanylate_Cyclase"/>
</dbReference>
<evidence type="ECO:0000313" key="5">
    <source>
        <dbReference type="Proteomes" id="UP000002484"/>
    </source>
</evidence>
<feature type="domain" description="GGDEF" evidence="3">
    <location>
        <begin position="396"/>
        <end position="529"/>
    </location>
</feature>
<evidence type="ECO:0000256" key="1">
    <source>
        <dbReference type="SAM" id="MobiDB-lite"/>
    </source>
</evidence>
<accession>E3JB69</accession>
<feature type="transmembrane region" description="Helical" evidence="2">
    <location>
        <begin position="240"/>
        <end position="260"/>
    </location>
</feature>
<feature type="compositionally biased region" description="Basic and acidic residues" evidence="1">
    <location>
        <begin position="1"/>
        <end position="12"/>
    </location>
</feature>
<dbReference type="eggNOG" id="COG3706">
    <property type="taxonomic scope" value="Bacteria"/>
</dbReference>
<feature type="transmembrane region" description="Helical" evidence="2">
    <location>
        <begin position="54"/>
        <end position="74"/>
    </location>
</feature>
<dbReference type="Gene3D" id="3.30.70.270">
    <property type="match status" value="1"/>
</dbReference>
<dbReference type="EMBL" id="CP002299">
    <property type="protein sequence ID" value="ADP78599.1"/>
    <property type="molecule type" value="Genomic_DNA"/>
</dbReference>
<dbReference type="FunFam" id="3.30.70.270:FF:000001">
    <property type="entry name" value="Diguanylate cyclase domain protein"/>
    <property type="match status" value="1"/>
</dbReference>
<dbReference type="Pfam" id="PF00990">
    <property type="entry name" value="GGDEF"/>
    <property type="match status" value="1"/>
</dbReference>
<feature type="compositionally biased region" description="Pro residues" evidence="1">
    <location>
        <begin position="14"/>
        <end position="33"/>
    </location>
</feature>
<proteinExistence type="predicted"/>
<dbReference type="SMART" id="SM00267">
    <property type="entry name" value="GGDEF"/>
    <property type="match status" value="1"/>
</dbReference>
<keyword evidence="2" id="KW-0812">Transmembrane</keyword>
<keyword evidence="5" id="KW-1185">Reference proteome</keyword>
<evidence type="ECO:0000259" key="3">
    <source>
        <dbReference type="PROSITE" id="PS50887"/>
    </source>
</evidence>
<feature type="transmembrane region" description="Helical" evidence="2">
    <location>
        <begin position="266"/>
        <end position="290"/>
    </location>
</feature>
<dbReference type="InterPro" id="IPR000160">
    <property type="entry name" value="GGDEF_dom"/>
</dbReference>
<sequence length="549" mass="56905">MAPAHDLRRARPEPMAPSPHSGPGPAGSQPPSPVGLTSSASAARAMMTAAPWTGWLWLGYLGAGAVAAFGYSAVPASGGWLVARMVGGCGIGASSVVAVFVGLRRHQPRPRRPWVLIGLSQLLFTSASVVFYAAEFLSADQRILGVSILLYLAHYPVLAAGLLLIVRRRAPRGDLPALLDGLLVATGATTLSVLHLIGPGLHEDIPRLVTWTATGYPIADLVLLTIGVRLVASAGFRPPAFILLSVSLFAILAADTGYGLRQLHAIYAVGGPLDGIWLAGSLALGAAALHPTMAGVAQPSSRPAGLGRARLCGLYLAGIIPPLSLVVPRGAANGVTELVSAIAMVISTALIMIRMRYAEVSQRRLANTDVLTGLCTRRFLETRLALASVRASQPGATLALLLIDVDHFKAVNDRFGHPAGDRALAEVARRLREVARSADVVARYGGEEFALLTTYLGQDDLYVLGERLRLAVAASPVAVDDGIVLPVTVSVGAAATTLPASPAELIDRADRALYAAKSAGRDCCVLASPAPQPDAGRAAAEAHCSSSAA</sequence>
<protein>
    <submittedName>
        <fullName evidence="4">Diguanylate cyclase</fullName>
    </submittedName>
</protein>
<dbReference type="PROSITE" id="PS50887">
    <property type="entry name" value="GGDEF"/>
    <property type="match status" value="1"/>
</dbReference>
<feature type="transmembrane region" description="Helical" evidence="2">
    <location>
        <begin position="114"/>
        <end position="134"/>
    </location>
</feature>
<feature type="transmembrane region" description="Helical" evidence="2">
    <location>
        <begin position="146"/>
        <end position="166"/>
    </location>
</feature>
<feature type="transmembrane region" description="Helical" evidence="2">
    <location>
        <begin position="209"/>
        <end position="228"/>
    </location>
</feature>
<dbReference type="KEGG" id="fri:FraEuI1c_0517"/>
<feature type="transmembrane region" description="Helical" evidence="2">
    <location>
        <begin position="311"/>
        <end position="332"/>
    </location>
</feature>
<feature type="region of interest" description="Disordered" evidence="1">
    <location>
        <begin position="1"/>
        <end position="37"/>
    </location>
</feature>
<feature type="transmembrane region" description="Helical" evidence="2">
    <location>
        <begin position="338"/>
        <end position="355"/>
    </location>
</feature>
<dbReference type="NCBIfam" id="TIGR00254">
    <property type="entry name" value="GGDEF"/>
    <property type="match status" value="1"/>
</dbReference>
<dbReference type="InterPro" id="IPR043128">
    <property type="entry name" value="Rev_trsase/Diguanyl_cyclase"/>
</dbReference>
<dbReference type="GO" id="GO:1902201">
    <property type="term" value="P:negative regulation of bacterial-type flagellum-dependent cell motility"/>
    <property type="evidence" value="ECO:0007669"/>
    <property type="project" value="TreeGrafter"/>
</dbReference>
<evidence type="ECO:0000256" key="2">
    <source>
        <dbReference type="SAM" id="Phobius"/>
    </source>
</evidence>
<dbReference type="STRING" id="298654.FraEuI1c_0517"/>
<dbReference type="Proteomes" id="UP000002484">
    <property type="component" value="Chromosome"/>
</dbReference>
<name>E3JB69_PSEI1</name>
<evidence type="ECO:0000313" key="4">
    <source>
        <dbReference type="EMBL" id="ADP78599.1"/>
    </source>
</evidence>
<keyword evidence="2" id="KW-0472">Membrane</keyword>
<dbReference type="InParanoid" id="E3JB69"/>
<dbReference type="HOGENOM" id="CLU_000445_11_30_11"/>
<dbReference type="SUPFAM" id="SSF55073">
    <property type="entry name" value="Nucleotide cyclase"/>
    <property type="match status" value="1"/>
</dbReference>
<gene>
    <name evidence="4" type="ordered locus">FraEuI1c_0517</name>
</gene>
<dbReference type="PANTHER" id="PTHR45138">
    <property type="entry name" value="REGULATORY COMPONENTS OF SENSORY TRANSDUCTION SYSTEM"/>
    <property type="match status" value="1"/>
</dbReference>
<dbReference type="InterPro" id="IPR029787">
    <property type="entry name" value="Nucleotide_cyclase"/>
</dbReference>
<dbReference type="CDD" id="cd01949">
    <property type="entry name" value="GGDEF"/>
    <property type="match status" value="1"/>
</dbReference>
<reference evidence="4 5" key="1">
    <citation type="submission" date="2010-10" db="EMBL/GenBank/DDBJ databases">
        <title>Complete sequence of Frankia sp. EuI1c.</title>
        <authorList>
            <consortium name="US DOE Joint Genome Institute"/>
            <person name="Lucas S."/>
            <person name="Copeland A."/>
            <person name="Lapidus A."/>
            <person name="Cheng J.-F."/>
            <person name="Bruce D."/>
            <person name="Goodwin L."/>
            <person name="Pitluck S."/>
            <person name="Chertkov O."/>
            <person name="Detter J.C."/>
            <person name="Han C."/>
            <person name="Tapia R."/>
            <person name="Land M."/>
            <person name="Hauser L."/>
            <person name="Jeffries C."/>
            <person name="Kyrpides N."/>
            <person name="Ivanova N."/>
            <person name="Mikhailova N."/>
            <person name="Beauchemin N."/>
            <person name="Sen A."/>
            <person name="Sur S.A."/>
            <person name="Gtari M."/>
            <person name="Wall L."/>
            <person name="Tisa L."/>
            <person name="Woyke T."/>
        </authorList>
    </citation>
    <scope>NUCLEOTIDE SEQUENCE [LARGE SCALE GENOMIC DNA]</scope>
    <source>
        <strain evidence="5">DSM 45817 / CECT 9037 / EuI1c</strain>
    </source>
</reference>
<feature type="transmembrane region" description="Helical" evidence="2">
    <location>
        <begin position="178"/>
        <end position="197"/>
    </location>
</feature>